<dbReference type="InterPro" id="IPR036263">
    <property type="entry name" value="Chorismate_II_sf"/>
</dbReference>
<dbReference type="GO" id="GO:0005737">
    <property type="term" value="C:cytoplasm"/>
    <property type="evidence" value="ECO:0007669"/>
    <property type="project" value="TreeGrafter"/>
</dbReference>
<reference evidence="4 5" key="1">
    <citation type="journal article" date="2014" name="Agronomy (Basel)">
        <title>A Draft Genome Sequence for Ensete ventricosum, the Drought-Tolerant Tree Against Hunger.</title>
        <authorList>
            <person name="Harrison J."/>
            <person name="Moore K.A."/>
            <person name="Paszkiewicz K."/>
            <person name="Jones T."/>
            <person name="Grant M."/>
            <person name="Ambacheew D."/>
            <person name="Muzemil S."/>
            <person name="Studholme D.J."/>
        </authorList>
    </citation>
    <scope>NUCLEOTIDE SEQUENCE [LARGE SCALE GENOMIC DNA]</scope>
</reference>
<dbReference type="Proteomes" id="UP000287651">
    <property type="component" value="Unassembled WGS sequence"/>
</dbReference>
<dbReference type="NCBIfam" id="TIGR01802">
    <property type="entry name" value="CM_pl-yst"/>
    <property type="match status" value="1"/>
</dbReference>
<dbReference type="SUPFAM" id="SSF48600">
    <property type="entry name" value="Chorismate mutase II"/>
    <property type="match status" value="1"/>
</dbReference>
<dbReference type="InterPro" id="IPR037039">
    <property type="entry name" value="CM_AroQ_sf_eucaryotic"/>
</dbReference>
<dbReference type="InterPro" id="IPR008238">
    <property type="entry name" value="Chorismate_mutase_AroQ_euk"/>
</dbReference>
<dbReference type="GO" id="GO:0046417">
    <property type="term" value="P:chorismate metabolic process"/>
    <property type="evidence" value="ECO:0007669"/>
    <property type="project" value="InterPro"/>
</dbReference>
<keyword evidence="3" id="KW-0413">Isomerase</keyword>
<dbReference type="PANTHER" id="PTHR21145">
    <property type="entry name" value="CHORISMATE MUTASE"/>
    <property type="match status" value="1"/>
</dbReference>
<comment type="caution">
    <text evidence="4">The sequence shown here is derived from an EMBL/GenBank/DDBJ whole genome shotgun (WGS) entry which is preliminary data.</text>
</comment>
<proteinExistence type="predicted"/>
<name>A0A426X8R4_ENSVE</name>
<gene>
    <name evidence="4" type="ORF">B296_00055975</name>
</gene>
<dbReference type="GO" id="GO:0009073">
    <property type="term" value="P:aromatic amino acid family biosynthetic process"/>
    <property type="evidence" value="ECO:0007669"/>
    <property type="project" value="InterPro"/>
</dbReference>
<evidence type="ECO:0000256" key="2">
    <source>
        <dbReference type="ARBA" id="ARBA00012404"/>
    </source>
</evidence>
<dbReference type="Gene3D" id="1.10.590.10">
    <property type="entry name" value="Chorismate mutase, AroQ class superfamily, eukaryotic"/>
    <property type="match status" value="1"/>
</dbReference>
<dbReference type="AlphaFoldDB" id="A0A426X8R4"/>
<evidence type="ECO:0000256" key="3">
    <source>
        <dbReference type="ARBA" id="ARBA00023235"/>
    </source>
</evidence>
<protein>
    <recommendedName>
        <fullName evidence="2">chorismate mutase</fullName>
        <ecNumber evidence="2">5.4.99.5</ecNumber>
    </recommendedName>
</protein>
<dbReference type="PROSITE" id="PS51169">
    <property type="entry name" value="CHORISMATE_MUT_3"/>
    <property type="match status" value="1"/>
</dbReference>
<evidence type="ECO:0000256" key="1">
    <source>
        <dbReference type="ARBA" id="ARBA00000824"/>
    </source>
</evidence>
<dbReference type="EC" id="5.4.99.5" evidence="2"/>
<sequence>MFNLLERAQYCYNADNTYHQNVFCMDGFHRPHWLNLWLEKPKNYMHRFVGTRAPDEYPFLPDDLPEPMLPSTEYPKVLHPVANSININKKIWEMYFCNLLPRLVKEGSDRHCGSSAVRDTICLQALSKRIHYGKFVAEAKFLESLDVYEHAIRAQGSDQLMRLLTYDESVETLIKQRVKAKAKIFVQEVTIGEKAVGPSVFKIKRKFSC</sequence>
<dbReference type="GO" id="GO:0004106">
    <property type="term" value="F:chorismate mutase activity"/>
    <property type="evidence" value="ECO:0007669"/>
    <property type="project" value="UniProtKB-EC"/>
</dbReference>
<dbReference type="PANTHER" id="PTHR21145:SF0">
    <property type="entry name" value="CHORISMATE MUTASE 1, CHLOROPLASTIC"/>
    <property type="match status" value="1"/>
</dbReference>
<organism evidence="4 5">
    <name type="scientific">Ensete ventricosum</name>
    <name type="common">Abyssinian banana</name>
    <name type="synonym">Musa ensete</name>
    <dbReference type="NCBI Taxonomy" id="4639"/>
    <lineage>
        <taxon>Eukaryota</taxon>
        <taxon>Viridiplantae</taxon>
        <taxon>Streptophyta</taxon>
        <taxon>Embryophyta</taxon>
        <taxon>Tracheophyta</taxon>
        <taxon>Spermatophyta</taxon>
        <taxon>Magnoliopsida</taxon>
        <taxon>Liliopsida</taxon>
        <taxon>Zingiberales</taxon>
        <taxon>Musaceae</taxon>
        <taxon>Ensete</taxon>
    </lineage>
</organism>
<comment type="catalytic activity">
    <reaction evidence="1">
        <text>chorismate = prephenate</text>
        <dbReference type="Rhea" id="RHEA:13897"/>
        <dbReference type="ChEBI" id="CHEBI:29748"/>
        <dbReference type="ChEBI" id="CHEBI:29934"/>
        <dbReference type="EC" id="5.4.99.5"/>
    </reaction>
</comment>
<evidence type="ECO:0000313" key="4">
    <source>
        <dbReference type="EMBL" id="RRT35869.1"/>
    </source>
</evidence>
<evidence type="ECO:0000313" key="5">
    <source>
        <dbReference type="Proteomes" id="UP000287651"/>
    </source>
</evidence>
<dbReference type="UniPathway" id="UPA00120">
    <property type="reaction ID" value="UER00203"/>
</dbReference>
<dbReference type="EMBL" id="AMZH03024384">
    <property type="protein sequence ID" value="RRT35869.1"/>
    <property type="molecule type" value="Genomic_DNA"/>
</dbReference>
<accession>A0A426X8R4</accession>